<dbReference type="RefSeq" id="WP_155618859.1">
    <property type="nucleotide sequence ID" value="NZ_WOAA01000025.1"/>
</dbReference>
<keyword evidence="2" id="KW-1185">Reference proteome</keyword>
<dbReference type="Proteomes" id="UP000435177">
    <property type="component" value="Unassembled WGS sequence"/>
</dbReference>
<evidence type="ECO:0008006" key="3">
    <source>
        <dbReference type="Google" id="ProtNLM"/>
    </source>
</evidence>
<proteinExistence type="predicted"/>
<dbReference type="InterPro" id="IPR007833">
    <property type="entry name" value="Capsule_polysaccharide_synth"/>
</dbReference>
<dbReference type="EMBL" id="WOAA01000025">
    <property type="protein sequence ID" value="MUG68371.1"/>
    <property type="molecule type" value="Genomic_DNA"/>
</dbReference>
<organism evidence="1 2">
    <name type="scientific">Paenibacillus campinasensis</name>
    <dbReference type="NCBI Taxonomy" id="66347"/>
    <lineage>
        <taxon>Bacteria</taxon>
        <taxon>Bacillati</taxon>
        <taxon>Bacillota</taxon>
        <taxon>Bacilli</taxon>
        <taxon>Bacillales</taxon>
        <taxon>Paenibacillaceae</taxon>
        <taxon>Paenibacillus</taxon>
    </lineage>
</organism>
<sequence>MKIQTICFFPIVKYQAELFASIADEWSKKGYIKNVIFICPSINSFLYLKKNKKFTVYFLPELFLEYSQNYKKTVNGAKVMGSITEFEINKYELLKNWGYKKRLPSVEQLDYEACIYFELWEEFLKNNHIDIFMIWNGYILPQRSLLQHLNSKGSKVMYFENGYEPETFVVDPVGINAKSSFSKSSLDKEMKNPNWIDSTQVKEGARKKHHTRLLYYCLNRAYLLFLKCNDYYGQLLRYEYSHSVVEKLGALFNKLNRNKEVPGEFIFFPLQVITDSQLIDNFNASQESVLRSAVNVISSINVGRKEPLYLVVKDHPRQEVKKYIKLLKKKYASPYTIFLDSGDTTQLVANSLCVITINSSVGYHALKLRKDVLVMGESIYTGTGLALKVESEDHLKQLVLKLAEGHKFIKEARIQHFIERYNSYCYPLNATSITLQNLRIRVHELEGGQ</sequence>
<accession>A0ABW9T9S4</accession>
<reference evidence="1 2" key="1">
    <citation type="submission" date="2019-11" db="EMBL/GenBank/DDBJ databases">
        <title>Draft genome sequences of five Paenibacillus species of dairy origin.</title>
        <authorList>
            <person name="Olajide A.M."/>
            <person name="Chen S."/>
            <person name="Lapointe G."/>
        </authorList>
    </citation>
    <scope>NUCLEOTIDE SEQUENCE [LARGE SCALE GENOMIC DNA]</scope>
    <source>
        <strain evidence="1 2">3CS1</strain>
    </source>
</reference>
<dbReference type="InterPro" id="IPR043148">
    <property type="entry name" value="TagF_C"/>
</dbReference>
<gene>
    <name evidence="1" type="ORF">GNP94_20565</name>
</gene>
<evidence type="ECO:0000313" key="2">
    <source>
        <dbReference type="Proteomes" id="UP000435177"/>
    </source>
</evidence>
<comment type="caution">
    <text evidence="1">The sequence shown here is derived from an EMBL/GenBank/DDBJ whole genome shotgun (WGS) entry which is preliminary data.</text>
</comment>
<dbReference type="Pfam" id="PF05159">
    <property type="entry name" value="Capsule_synth"/>
    <property type="match status" value="1"/>
</dbReference>
<evidence type="ECO:0000313" key="1">
    <source>
        <dbReference type="EMBL" id="MUG68371.1"/>
    </source>
</evidence>
<name>A0ABW9T9S4_9BACL</name>
<protein>
    <recommendedName>
        <fullName evidence="3">Capsular biosynthesis protein</fullName>
    </recommendedName>
</protein>
<dbReference type="Gene3D" id="3.40.50.12580">
    <property type="match status" value="1"/>
</dbReference>